<keyword evidence="4 9" id="KW-0694">RNA-binding</keyword>
<dbReference type="SMART" id="SM00963">
    <property type="entry name" value="SRP54_N"/>
    <property type="match status" value="1"/>
</dbReference>
<evidence type="ECO:0000256" key="4">
    <source>
        <dbReference type="ARBA" id="ARBA00022884"/>
    </source>
</evidence>
<dbReference type="STRING" id="1121322.SAMN02745136_00289"/>
<dbReference type="InterPro" id="IPR027417">
    <property type="entry name" value="P-loop_NTPase"/>
</dbReference>
<evidence type="ECO:0000259" key="11">
    <source>
        <dbReference type="PROSITE" id="PS00300"/>
    </source>
</evidence>
<comment type="domain">
    <text evidence="9">Composed of three domains: the N-terminal N domain, which is responsible for interactions with the ribosome, the central G domain, which binds GTP, and the C-terminal M domain, which binds the RNA and the signal sequence of the RNC.</text>
</comment>
<dbReference type="FunFam" id="3.40.50.300:FF:000022">
    <property type="entry name" value="Signal recognition particle 54 kDa subunit"/>
    <property type="match status" value="1"/>
</dbReference>
<dbReference type="Gene3D" id="1.10.260.30">
    <property type="entry name" value="Signal recognition particle, SRP54 subunit, M-domain"/>
    <property type="match status" value="1"/>
</dbReference>
<dbReference type="Gene3D" id="1.20.120.140">
    <property type="entry name" value="Signal recognition particle SRP54, nucleotide-binding domain"/>
    <property type="match status" value="1"/>
</dbReference>
<dbReference type="Pfam" id="PF02978">
    <property type="entry name" value="SRP_SPB"/>
    <property type="match status" value="1"/>
</dbReference>
<dbReference type="NCBIfam" id="TIGR00959">
    <property type="entry name" value="ffh"/>
    <property type="match status" value="1"/>
</dbReference>
<keyword evidence="10" id="KW-0175">Coiled coil</keyword>
<dbReference type="EMBL" id="FRAC01000006">
    <property type="protein sequence ID" value="SHJ52708.1"/>
    <property type="molecule type" value="Genomic_DNA"/>
</dbReference>
<dbReference type="Pfam" id="PF02881">
    <property type="entry name" value="SRP54_N"/>
    <property type="match status" value="1"/>
</dbReference>
<feature type="binding site" evidence="9">
    <location>
        <begin position="191"/>
        <end position="195"/>
    </location>
    <ligand>
        <name>GTP</name>
        <dbReference type="ChEBI" id="CHEBI:37565"/>
    </ligand>
</feature>
<evidence type="ECO:0000313" key="13">
    <source>
        <dbReference type="Proteomes" id="UP000184386"/>
    </source>
</evidence>
<dbReference type="SMART" id="SM00962">
    <property type="entry name" value="SRP54"/>
    <property type="match status" value="1"/>
</dbReference>
<comment type="subunit">
    <text evidence="9">Part of the signal recognition particle protein translocation system, which is composed of SRP and FtsY.</text>
</comment>
<dbReference type="PANTHER" id="PTHR11564:SF5">
    <property type="entry name" value="SIGNAL RECOGNITION PARTICLE SUBUNIT SRP54"/>
    <property type="match status" value="1"/>
</dbReference>
<dbReference type="SUPFAM" id="SSF47446">
    <property type="entry name" value="Signal peptide-binding domain"/>
    <property type="match status" value="1"/>
</dbReference>
<dbReference type="GO" id="GO:0048500">
    <property type="term" value="C:signal recognition particle"/>
    <property type="evidence" value="ECO:0007669"/>
    <property type="project" value="UniProtKB-UniRule"/>
</dbReference>
<dbReference type="EC" id="3.6.5.4" evidence="9"/>
<dbReference type="SUPFAM" id="SSF52540">
    <property type="entry name" value="P-loop containing nucleoside triphosphate hydrolases"/>
    <property type="match status" value="1"/>
</dbReference>
<gene>
    <name evidence="9" type="primary">ffh</name>
    <name evidence="12" type="ORF">SAMN02745136_00289</name>
</gene>
<evidence type="ECO:0000256" key="6">
    <source>
        <dbReference type="ARBA" id="ARBA00023135"/>
    </source>
</evidence>
<name>A0A1M6K178_9FIRM</name>
<feature type="domain" description="SRP54-type proteins GTP-binding" evidence="11">
    <location>
        <begin position="270"/>
        <end position="283"/>
    </location>
</feature>
<keyword evidence="13" id="KW-1185">Reference proteome</keyword>
<dbReference type="HAMAP" id="MF_00306">
    <property type="entry name" value="SRP54"/>
    <property type="match status" value="1"/>
</dbReference>
<keyword evidence="2 9" id="KW-0547">Nucleotide-binding</keyword>
<accession>A0A1M6K178</accession>
<proteinExistence type="inferred from homology"/>
<feature type="coiled-coil region" evidence="10">
    <location>
        <begin position="310"/>
        <end position="337"/>
    </location>
</feature>
<keyword evidence="3 9" id="KW-0378">Hydrolase</keyword>
<dbReference type="InterPro" id="IPR004125">
    <property type="entry name" value="Signal_recog_particle_SRP54_M"/>
</dbReference>
<evidence type="ECO:0000256" key="9">
    <source>
        <dbReference type="HAMAP-Rule" id="MF_00306"/>
    </source>
</evidence>
<keyword evidence="6 9" id="KW-0733">Signal recognition particle</keyword>
<comment type="function">
    <text evidence="9">Involved in targeting and insertion of nascent membrane proteins into the cytoplasmic membrane. Binds to the hydrophobic signal sequence of the ribosome-nascent chain (RNC) as it emerges from the ribosomes. The SRP-RNC complex is then targeted to the cytoplasmic membrane where it interacts with the SRP receptor FtsY.</text>
</comment>
<dbReference type="GO" id="GO:0003924">
    <property type="term" value="F:GTPase activity"/>
    <property type="evidence" value="ECO:0007669"/>
    <property type="project" value="UniProtKB-UniRule"/>
</dbReference>
<dbReference type="InterPro" id="IPR022941">
    <property type="entry name" value="SRP54"/>
</dbReference>
<dbReference type="Proteomes" id="UP000184386">
    <property type="component" value="Unassembled WGS sequence"/>
</dbReference>
<evidence type="ECO:0000256" key="10">
    <source>
        <dbReference type="SAM" id="Coils"/>
    </source>
</evidence>
<evidence type="ECO:0000256" key="5">
    <source>
        <dbReference type="ARBA" id="ARBA00023134"/>
    </source>
</evidence>
<dbReference type="InterPro" id="IPR013822">
    <property type="entry name" value="Signal_recog_particl_SRP54_hlx"/>
</dbReference>
<reference evidence="12 13" key="1">
    <citation type="submission" date="2016-11" db="EMBL/GenBank/DDBJ databases">
        <authorList>
            <person name="Jaros S."/>
            <person name="Januszkiewicz K."/>
            <person name="Wedrychowicz H."/>
        </authorList>
    </citation>
    <scope>NUCLEOTIDE SEQUENCE [LARGE SCALE GENOMIC DNA]</scope>
    <source>
        <strain evidence="12 13">DSM 15929</strain>
    </source>
</reference>
<sequence length="448" mass="49224">MAFDSLSEKLQNVFKNLRGKGRLSEADVATALKEVKMALLEADVNFKVVKNFIKTVQERAVGQDVMSSLTPGQMVIKIVNEEMVNLMGSETTEIVFKPGNEITVIMMCGLQGAGKTTTTAKLAGKFKAKGKRPLLAACDIYRPAAIEQLKINGDKQGVPVFSMGDKHKPVNIAKAALEHAKSNNLNVVILDTAGRLHVDEDMMNELIEIKENIEVHQTILVVDSMTGQDAVNVAENFQNKIGIDGVILTKLDGDTRGGAALSIRAVTGRPILYAGMGEKLSDLEQFFPDRMASRILGMGDILTLIDKAQADFDEEKAKQLEKKLKKAEFDFNDYLDQLQQIKKMGGINDILKMMPGMGSQLKDVEVDDNAFNGVEAIIYSMTKAERANPDILNPSRKKRIAQGAGVDISEVNKIVKQFDQTKKMMKQMSGMMGSKGMKKGKFKLPFGF</sequence>
<dbReference type="CDD" id="cd18539">
    <property type="entry name" value="SRP_G"/>
    <property type="match status" value="1"/>
</dbReference>
<keyword evidence="7 9" id="KW-0687">Ribonucleoprotein</keyword>
<comment type="subcellular location">
    <subcellularLocation>
        <location evidence="9">Cytoplasm</location>
    </subcellularLocation>
    <text evidence="9">The SRP-RNC complex is targeted to the cytoplasmic membrane.</text>
</comment>
<evidence type="ECO:0000256" key="7">
    <source>
        <dbReference type="ARBA" id="ARBA00023274"/>
    </source>
</evidence>
<dbReference type="SMART" id="SM00382">
    <property type="entry name" value="AAA"/>
    <property type="match status" value="1"/>
</dbReference>
<dbReference type="GO" id="GO:0005525">
    <property type="term" value="F:GTP binding"/>
    <property type="evidence" value="ECO:0007669"/>
    <property type="project" value="UniProtKB-UniRule"/>
</dbReference>
<dbReference type="OrthoDB" id="9804720at2"/>
<feature type="binding site" evidence="9">
    <location>
        <begin position="109"/>
        <end position="116"/>
    </location>
    <ligand>
        <name>GTP</name>
        <dbReference type="ChEBI" id="CHEBI:37565"/>
    </ligand>
</feature>
<evidence type="ECO:0000256" key="2">
    <source>
        <dbReference type="ARBA" id="ARBA00022741"/>
    </source>
</evidence>
<dbReference type="Pfam" id="PF00448">
    <property type="entry name" value="SRP54"/>
    <property type="match status" value="1"/>
</dbReference>
<dbReference type="InterPro" id="IPR036891">
    <property type="entry name" value="Signal_recog_part_SRP54_M_sf"/>
</dbReference>
<dbReference type="RefSeq" id="WP_073272193.1">
    <property type="nucleotide sequence ID" value="NZ_FRAC01000006.1"/>
</dbReference>
<dbReference type="InterPro" id="IPR000897">
    <property type="entry name" value="SRP54_GTPase_dom"/>
</dbReference>
<dbReference type="GO" id="GO:0006614">
    <property type="term" value="P:SRP-dependent cotranslational protein targeting to membrane"/>
    <property type="evidence" value="ECO:0007669"/>
    <property type="project" value="InterPro"/>
</dbReference>
<dbReference type="InterPro" id="IPR042101">
    <property type="entry name" value="SRP54_N_sf"/>
</dbReference>
<evidence type="ECO:0000313" key="12">
    <source>
        <dbReference type="EMBL" id="SHJ52708.1"/>
    </source>
</evidence>
<comment type="similarity">
    <text evidence="1 9">Belongs to the GTP-binding SRP family. SRP54 subfamily.</text>
</comment>
<dbReference type="Gene3D" id="3.40.50.300">
    <property type="entry name" value="P-loop containing nucleotide triphosphate hydrolases"/>
    <property type="match status" value="1"/>
</dbReference>
<dbReference type="PANTHER" id="PTHR11564">
    <property type="entry name" value="SIGNAL RECOGNITION PARTICLE 54K PROTEIN SRP54"/>
    <property type="match status" value="1"/>
</dbReference>
<protein>
    <recommendedName>
        <fullName evidence="9">Signal recognition particle protein</fullName>
        <ecNumber evidence="9">3.6.5.4</ecNumber>
    </recommendedName>
    <alternativeName>
        <fullName evidence="9">Fifty-four homolog</fullName>
    </alternativeName>
</protein>
<dbReference type="GO" id="GO:0008312">
    <property type="term" value="F:7S RNA binding"/>
    <property type="evidence" value="ECO:0007669"/>
    <property type="project" value="InterPro"/>
</dbReference>
<feature type="binding site" evidence="9">
    <location>
        <begin position="249"/>
        <end position="252"/>
    </location>
    <ligand>
        <name>GTP</name>
        <dbReference type="ChEBI" id="CHEBI:37565"/>
    </ligand>
</feature>
<evidence type="ECO:0000256" key="8">
    <source>
        <dbReference type="ARBA" id="ARBA00048027"/>
    </source>
</evidence>
<organism evidence="12 13">
    <name type="scientific">Anaerocolumna jejuensis DSM 15929</name>
    <dbReference type="NCBI Taxonomy" id="1121322"/>
    <lineage>
        <taxon>Bacteria</taxon>
        <taxon>Bacillati</taxon>
        <taxon>Bacillota</taxon>
        <taxon>Clostridia</taxon>
        <taxon>Lachnospirales</taxon>
        <taxon>Lachnospiraceae</taxon>
        <taxon>Anaerocolumna</taxon>
    </lineage>
</organism>
<dbReference type="InterPro" id="IPR004780">
    <property type="entry name" value="SRP"/>
</dbReference>
<comment type="catalytic activity">
    <reaction evidence="8 9">
        <text>GTP + H2O = GDP + phosphate + H(+)</text>
        <dbReference type="Rhea" id="RHEA:19669"/>
        <dbReference type="ChEBI" id="CHEBI:15377"/>
        <dbReference type="ChEBI" id="CHEBI:15378"/>
        <dbReference type="ChEBI" id="CHEBI:37565"/>
        <dbReference type="ChEBI" id="CHEBI:43474"/>
        <dbReference type="ChEBI" id="CHEBI:58189"/>
        <dbReference type="EC" id="3.6.5.4"/>
    </reaction>
</comment>
<evidence type="ECO:0000256" key="1">
    <source>
        <dbReference type="ARBA" id="ARBA00005450"/>
    </source>
</evidence>
<dbReference type="PROSITE" id="PS00300">
    <property type="entry name" value="SRP54"/>
    <property type="match status" value="1"/>
</dbReference>
<dbReference type="AlphaFoldDB" id="A0A1M6K178"/>
<keyword evidence="5 9" id="KW-0342">GTP-binding</keyword>
<keyword evidence="9" id="KW-0963">Cytoplasm</keyword>
<evidence type="ECO:0000256" key="3">
    <source>
        <dbReference type="ARBA" id="ARBA00022801"/>
    </source>
</evidence>
<dbReference type="InterPro" id="IPR003593">
    <property type="entry name" value="AAA+_ATPase"/>
</dbReference>